<dbReference type="Proteomes" id="UP000182011">
    <property type="component" value="Unassembled WGS sequence"/>
</dbReference>
<dbReference type="EMBL" id="FAOP01000005">
    <property type="protein sequence ID" value="CUU05674.1"/>
    <property type="molecule type" value="Genomic_DNA"/>
</dbReference>
<evidence type="ECO:0000313" key="3">
    <source>
        <dbReference type="EMBL" id="CUS93166.1"/>
    </source>
</evidence>
<name>A0A0N7MXH7_9BACT</name>
<evidence type="ECO:0000313" key="5">
    <source>
        <dbReference type="Proteomes" id="UP000182011"/>
    </source>
</evidence>
<accession>A0A0N7MR38</accession>
<dbReference type="EMBL" id="CZVI01000033">
    <property type="protein sequence ID" value="CUS93166.1"/>
    <property type="molecule type" value="Genomic_DNA"/>
</dbReference>
<reference evidence="5 6" key="1">
    <citation type="submission" date="2015-11" db="EMBL/GenBank/DDBJ databases">
        <authorList>
            <person name="Varghese N."/>
        </authorList>
    </citation>
    <scope>NUCLEOTIDE SEQUENCE [LARGE SCALE GENOMIC DNA]</scope>
    <source>
        <strain evidence="3 6">JGI-8</strain>
    </source>
</reference>
<dbReference type="GO" id="GO:0008168">
    <property type="term" value="F:methyltransferase activity"/>
    <property type="evidence" value="ECO:0007669"/>
    <property type="project" value="UniProtKB-KW"/>
</dbReference>
<protein>
    <submittedName>
        <fullName evidence="4">Methyltransferase domain-containing protein</fullName>
    </submittedName>
</protein>
<gene>
    <name evidence="4" type="ORF">JGI4_01319</name>
    <name evidence="3" type="ORF">JGI8_01780</name>
</gene>
<accession>A0A0P1LZ22</accession>
<accession>A0A0N7MXH7</accession>
<proteinExistence type="predicted"/>
<accession>A0A0P1LVF1</accession>
<dbReference type="SUPFAM" id="SSF53335">
    <property type="entry name" value="S-adenosyl-L-methionine-dependent methyltransferases"/>
    <property type="match status" value="1"/>
</dbReference>
<evidence type="ECO:0000256" key="1">
    <source>
        <dbReference type="ARBA" id="ARBA00022679"/>
    </source>
</evidence>
<dbReference type="Proteomes" id="UP000182200">
    <property type="component" value="Unassembled WGS sequence"/>
</dbReference>
<evidence type="ECO:0000313" key="6">
    <source>
        <dbReference type="Proteomes" id="UP000182200"/>
    </source>
</evidence>
<accession>A0A0P1P4T0</accession>
<accession>A0A0P1M2S0</accession>
<dbReference type="Pfam" id="PF13649">
    <property type="entry name" value="Methyltransf_25"/>
    <property type="match status" value="1"/>
</dbReference>
<keyword evidence="1 4" id="KW-0808">Transferase</keyword>
<dbReference type="AlphaFoldDB" id="A0A0N7MXH7"/>
<accession>A0A0P1MDF9</accession>
<accession>A0A0P1LSC1</accession>
<accession>A0A0S4N302</accession>
<reference evidence="4" key="2">
    <citation type="submission" date="2015-11" db="EMBL/GenBank/DDBJ databases">
        <authorList>
            <person name="Zhang Y."/>
            <person name="Guo Z."/>
        </authorList>
    </citation>
    <scope>NUCLEOTIDE SEQUENCE [LARGE SCALE GENOMIC DNA]</scope>
    <source>
        <strain evidence="4">JGI-4</strain>
    </source>
</reference>
<accession>A0A0P1LBJ5</accession>
<organism evidence="4 5">
    <name type="scientific">Candidatus Kryptonium thompsonii</name>
    <dbReference type="NCBI Taxonomy" id="1633631"/>
    <lineage>
        <taxon>Bacteria</taxon>
        <taxon>Pseudomonadati</taxon>
        <taxon>Candidatus Kryptoniota</taxon>
        <taxon>Candidatus Kryptonium</taxon>
    </lineage>
</organism>
<dbReference type="GO" id="GO:0032259">
    <property type="term" value="P:methylation"/>
    <property type="evidence" value="ECO:0007669"/>
    <property type="project" value="UniProtKB-KW"/>
</dbReference>
<dbReference type="PANTHER" id="PTHR43861">
    <property type="entry name" value="TRANS-ACONITATE 2-METHYLTRANSFERASE-RELATED"/>
    <property type="match status" value="1"/>
</dbReference>
<evidence type="ECO:0000313" key="4">
    <source>
        <dbReference type="EMBL" id="CUU05674.1"/>
    </source>
</evidence>
<dbReference type="Gene3D" id="3.40.50.150">
    <property type="entry name" value="Vaccinia Virus protein VP39"/>
    <property type="match status" value="1"/>
</dbReference>
<feature type="domain" description="Methyltransferase" evidence="2">
    <location>
        <begin position="44"/>
        <end position="132"/>
    </location>
</feature>
<accession>A0A0N7MYI6</accession>
<dbReference type="STRING" id="1633631.GCA_001442925_01314"/>
<dbReference type="Gene3D" id="2.20.25.110">
    <property type="entry name" value="S-adenosyl-L-methionine-dependent methyltransferases"/>
    <property type="match status" value="1"/>
</dbReference>
<accession>A0A0P1MVM1</accession>
<dbReference type="OrthoDB" id="9783256at2"/>
<dbReference type="CDD" id="cd02440">
    <property type="entry name" value="AdoMet_MTases"/>
    <property type="match status" value="1"/>
</dbReference>
<accession>A0A0P1LD62</accession>
<evidence type="ECO:0000259" key="2">
    <source>
        <dbReference type="Pfam" id="PF13649"/>
    </source>
</evidence>
<keyword evidence="6" id="KW-1185">Reference proteome</keyword>
<dbReference type="InterPro" id="IPR029063">
    <property type="entry name" value="SAM-dependent_MTases_sf"/>
</dbReference>
<dbReference type="InterPro" id="IPR041698">
    <property type="entry name" value="Methyltransf_25"/>
</dbReference>
<dbReference type="RefSeq" id="WP_047134187.1">
    <property type="nucleotide sequence ID" value="NZ_CZVI01000033.1"/>
</dbReference>
<sequence>MIQTEPYTALAEIYDCIMKSVPYRKWARYIIELIREFCPDARRIFEIACGTGTMLILLKKAGFIVDGMDFSAAMINKAKEKIKAEDVKLFVGDMSNFKVDEKYDVALCLYDSVNYLDSIEKLDGLFKSVEALLYDWGIFIFDISTEYNSIQNSSLMNSSGECFGIKYTRRSYYLRDERIHINEFEIEMNGEKYFEKHAQKIYRISEIRDVIESNGLFEVVGCFDGFSFLEGGERSERVHFILKKRNNWNG</sequence>
<keyword evidence="4" id="KW-0489">Methyltransferase</keyword>